<dbReference type="Proteomes" id="UP000015106">
    <property type="component" value="Chromosome 6"/>
</dbReference>
<reference evidence="1" key="2">
    <citation type="submission" date="2018-03" db="EMBL/GenBank/DDBJ databases">
        <title>The Triticum urartu genome reveals the dynamic nature of wheat genome evolution.</title>
        <authorList>
            <person name="Ling H."/>
            <person name="Ma B."/>
            <person name="Shi X."/>
            <person name="Liu H."/>
            <person name="Dong L."/>
            <person name="Sun H."/>
            <person name="Cao Y."/>
            <person name="Gao Q."/>
            <person name="Zheng S."/>
            <person name="Li Y."/>
            <person name="Yu Y."/>
            <person name="Du H."/>
            <person name="Qi M."/>
            <person name="Li Y."/>
            <person name="Yu H."/>
            <person name="Cui Y."/>
            <person name="Wang N."/>
            <person name="Chen C."/>
            <person name="Wu H."/>
            <person name="Zhao Y."/>
            <person name="Zhang J."/>
            <person name="Li Y."/>
            <person name="Zhou W."/>
            <person name="Zhang B."/>
            <person name="Hu W."/>
            <person name="Eijk M."/>
            <person name="Tang J."/>
            <person name="Witsenboer H."/>
            <person name="Zhao S."/>
            <person name="Li Z."/>
            <person name="Zhang A."/>
            <person name="Wang D."/>
            <person name="Liang C."/>
        </authorList>
    </citation>
    <scope>NUCLEOTIDE SEQUENCE [LARGE SCALE GENOMIC DNA]</scope>
    <source>
        <strain evidence="1">cv. G1812</strain>
    </source>
</reference>
<dbReference type="Gramene" id="TuG1812G0600002402.01.T01">
    <property type="protein sequence ID" value="TuG1812G0600002402.01.T01.cds252527"/>
    <property type="gene ID" value="TuG1812G0600002402.01"/>
</dbReference>
<evidence type="ECO:0000313" key="1">
    <source>
        <dbReference type="EnsemblPlants" id="TuG1812G0600002402.01.T01.cds252527"/>
    </source>
</evidence>
<keyword evidence="2" id="KW-1185">Reference proteome</keyword>
<dbReference type="EnsemblPlants" id="TuG1812G0600002402.01.T01">
    <property type="protein sequence ID" value="TuG1812G0600002402.01.T01.cds252527"/>
    <property type="gene ID" value="TuG1812G0600002402.01"/>
</dbReference>
<organism evidence="1 2">
    <name type="scientific">Triticum urartu</name>
    <name type="common">Red wild einkorn</name>
    <name type="synonym">Crithodium urartu</name>
    <dbReference type="NCBI Taxonomy" id="4572"/>
    <lineage>
        <taxon>Eukaryota</taxon>
        <taxon>Viridiplantae</taxon>
        <taxon>Streptophyta</taxon>
        <taxon>Embryophyta</taxon>
        <taxon>Tracheophyta</taxon>
        <taxon>Spermatophyta</taxon>
        <taxon>Magnoliopsida</taxon>
        <taxon>Liliopsida</taxon>
        <taxon>Poales</taxon>
        <taxon>Poaceae</taxon>
        <taxon>BOP clade</taxon>
        <taxon>Pooideae</taxon>
        <taxon>Triticodae</taxon>
        <taxon>Triticeae</taxon>
        <taxon>Triticinae</taxon>
        <taxon>Triticum</taxon>
    </lineage>
</organism>
<accession>A0A8R7QS29</accession>
<dbReference type="AlphaFoldDB" id="A0A8R7QS29"/>
<reference evidence="2" key="1">
    <citation type="journal article" date="2013" name="Nature">
        <title>Draft genome of the wheat A-genome progenitor Triticum urartu.</title>
        <authorList>
            <person name="Ling H.Q."/>
            <person name="Zhao S."/>
            <person name="Liu D."/>
            <person name="Wang J."/>
            <person name="Sun H."/>
            <person name="Zhang C."/>
            <person name="Fan H."/>
            <person name="Li D."/>
            <person name="Dong L."/>
            <person name="Tao Y."/>
            <person name="Gao C."/>
            <person name="Wu H."/>
            <person name="Li Y."/>
            <person name="Cui Y."/>
            <person name="Guo X."/>
            <person name="Zheng S."/>
            <person name="Wang B."/>
            <person name="Yu K."/>
            <person name="Liang Q."/>
            <person name="Yang W."/>
            <person name="Lou X."/>
            <person name="Chen J."/>
            <person name="Feng M."/>
            <person name="Jian J."/>
            <person name="Zhang X."/>
            <person name="Luo G."/>
            <person name="Jiang Y."/>
            <person name="Liu J."/>
            <person name="Wang Z."/>
            <person name="Sha Y."/>
            <person name="Zhang B."/>
            <person name="Wu H."/>
            <person name="Tang D."/>
            <person name="Shen Q."/>
            <person name="Xue P."/>
            <person name="Zou S."/>
            <person name="Wang X."/>
            <person name="Liu X."/>
            <person name="Wang F."/>
            <person name="Yang Y."/>
            <person name="An X."/>
            <person name="Dong Z."/>
            <person name="Zhang K."/>
            <person name="Zhang X."/>
            <person name="Luo M.C."/>
            <person name="Dvorak J."/>
            <person name="Tong Y."/>
            <person name="Wang J."/>
            <person name="Yang H."/>
            <person name="Li Z."/>
            <person name="Wang D."/>
            <person name="Zhang A."/>
            <person name="Wang J."/>
        </authorList>
    </citation>
    <scope>NUCLEOTIDE SEQUENCE</scope>
    <source>
        <strain evidence="2">cv. G1812</strain>
    </source>
</reference>
<evidence type="ECO:0000313" key="2">
    <source>
        <dbReference type="Proteomes" id="UP000015106"/>
    </source>
</evidence>
<reference evidence="1" key="3">
    <citation type="submission" date="2022-06" db="UniProtKB">
        <authorList>
            <consortium name="EnsemblPlants"/>
        </authorList>
    </citation>
    <scope>IDENTIFICATION</scope>
</reference>
<proteinExistence type="predicted"/>
<protein>
    <submittedName>
        <fullName evidence="1">Uncharacterized protein</fullName>
    </submittedName>
</protein>
<sequence>MELSQTRHIPSPFPLLESLHAFKACNLSHWTFYMVHSKFVWWLQNVIAHVLPLSLSISPSLVVTHTRPRTARPGEKTEQWCSVRIEDDTRLGFRNQCLLIFFSFN</sequence>
<name>A0A8R7QS29_TRIUA</name>